<evidence type="ECO:0000313" key="1">
    <source>
        <dbReference type="EMBL" id="KAJ8798489.1"/>
    </source>
</evidence>
<sequence>MHPTPACVALRFTVVCSITQEGKYLFGKLLDSLAIKGVTPMVSSRYPFHDGENPLSSQVCPHPGETLPYNWHFG</sequence>
<dbReference type="Proteomes" id="UP001159641">
    <property type="component" value="Unassembled WGS sequence"/>
</dbReference>
<gene>
    <name evidence="1" type="ORF">J1605_016768</name>
</gene>
<dbReference type="EMBL" id="JAIQCJ010000056">
    <property type="protein sequence ID" value="KAJ8798489.1"/>
    <property type="molecule type" value="Genomic_DNA"/>
</dbReference>
<accession>A0AB34I4T2</accession>
<keyword evidence="2" id="KW-1185">Reference proteome</keyword>
<reference evidence="1 2" key="1">
    <citation type="submission" date="2022-11" db="EMBL/GenBank/DDBJ databases">
        <title>Whole genome sequence of Eschrichtius robustus ER-17-0199.</title>
        <authorList>
            <person name="Bruniche-Olsen A."/>
            <person name="Black A.N."/>
            <person name="Fields C.J."/>
            <person name="Walden K."/>
            <person name="Dewoody J.A."/>
        </authorList>
    </citation>
    <scope>NUCLEOTIDE SEQUENCE [LARGE SCALE GENOMIC DNA]</scope>
    <source>
        <strain evidence="1">ER-17-0199</strain>
        <tissue evidence="1">Blubber</tissue>
    </source>
</reference>
<dbReference type="AlphaFoldDB" id="A0AB34I4T2"/>
<comment type="caution">
    <text evidence="1">The sequence shown here is derived from an EMBL/GenBank/DDBJ whole genome shotgun (WGS) entry which is preliminary data.</text>
</comment>
<protein>
    <submittedName>
        <fullName evidence="1">Uncharacterized protein</fullName>
    </submittedName>
</protein>
<evidence type="ECO:0000313" key="2">
    <source>
        <dbReference type="Proteomes" id="UP001159641"/>
    </source>
</evidence>
<name>A0AB34I4T2_ESCRO</name>
<proteinExistence type="predicted"/>
<organism evidence="1 2">
    <name type="scientific">Eschrichtius robustus</name>
    <name type="common">California gray whale</name>
    <name type="synonym">Eschrichtius gibbosus</name>
    <dbReference type="NCBI Taxonomy" id="9764"/>
    <lineage>
        <taxon>Eukaryota</taxon>
        <taxon>Metazoa</taxon>
        <taxon>Chordata</taxon>
        <taxon>Craniata</taxon>
        <taxon>Vertebrata</taxon>
        <taxon>Euteleostomi</taxon>
        <taxon>Mammalia</taxon>
        <taxon>Eutheria</taxon>
        <taxon>Laurasiatheria</taxon>
        <taxon>Artiodactyla</taxon>
        <taxon>Whippomorpha</taxon>
        <taxon>Cetacea</taxon>
        <taxon>Mysticeti</taxon>
        <taxon>Eschrichtiidae</taxon>
        <taxon>Eschrichtius</taxon>
    </lineage>
</organism>